<protein>
    <submittedName>
        <fullName evidence="2">Uncharacterized protein</fullName>
    </submittedName>
</protein>
<feature type="region of interest" description="Disordered" evidence="1">
    <location>
        <begin position="1"/>
        <end position="82"/>
    </location>
</feature>
<evidence type="ECO:0000256" key="1">
    <source>
        <dbReference type="SAM" id="MobiDB-lite"/>
    </source>
</evidence>
<comment type="caution">
    <text evidence="2">The sequence shown here is derived from an EMBL/GenBank/DDBJ whole genome shotgun (WGS) entry which is preliminary data.</text>
</comment>
<dbReference type="Proteomes" id="UP000604825">
    <property type="component" value="Unassembled WGS sequence"/>
</dbReference>
<organism evidence="2 3">
    <name type="scientific">Miscanthus lutarioriparius</name>
    <dbReference type="NCBI Taxonomy" id="422564"/>
    <lineage>
        <taxon>Eukaryota</taxon>
        <taxon>Viridiplantae</taxon>
        <taxon>Streptophyta</taxon>
        <taxon>Embryophyta</taxon>
        <taxon>Tracheophyta</taxon>
        <taxon>Spermatophyta</taxon>
        <taxon>Magnoliopsida</taxon>
        <taxon>Liliopsida</taxon>
        <taxon>Poales</taxon>
        <taxon>Poaceae</taxon>
        <taxon>PACMAD clade</taxon>
        <taxon>Panicoideae</taxon>
        <taxon>Andropogonodae</taxon>
        <taxon>Andropogoneae</taxon>
        <taxon>Saccharinae</taxon>
        <taxon>Miscanthus</taxon>
    </lineage>
</organism>
<keyword evidence="3" id="KW-1185">Reference proteome</keyword>
<accession>A0A811M5R2</accession>
<sequence length="150" mass="15108">MAASGKAGRRAADYGGAEAAGCEPQGAGVSGRSAWSSRGPSLGRCGATGRGARPLARGHGAEAARGHGEEATAAGQAKADSMSTPIAAARSTGLCVADRMCVCIVQSTRAARSGSHGARRRWSGAMVGITNLVDDGEEEAGERHLPLHQR</sequence>
<dbReference type="EMBL" id="CAJGYO010000001">
    <property type="protein sequence ID" value="CAD6201877.1"/>
    <property type="molecule type" value="Genomic_DNA"/>
</dbReference>
<dbReference type="AlphaFoldDB" id="A0A811M5R2"/>
<name>A0A811M5R2_9POAL</name>
<gene>
    <name evidence="2" type="ORF">NCGR_LOCUS300</name>
</gene>
<reference evidence="2" key="1">
    <citation type="submission" date="2020-10" db="EMBL/GenBank/DDBJ databases">
        <authorList>
            <person name="Han B."/>
            <person name="Lu T."/>
            <person name="Zhao Q."/>
            <person name="Huang X."/>
            <person name="Zhao Y."/>
        </authorList>
    </citation>
    <scope>NUCLEOTIDE SEQUENCE</scope>
</reference>
<evidence type="ECO:0000313" key="3">
    <source>
        <dbReference type="Proteomes" id="UP000604825"/>
    </source>
</evidence>
<evidence type="ECO:0000313" key="2">
    <source>
        <dbReference type="EMBL" id="CAD6201877.1"/>
    </source>
</evidence>
<feature type="compositionally biased region" description="Basic and acidic residues" evidence="1">
    <location>
        <begin position="59"/>
        <end position="70"/>
    </location>
</feature>
<proteinExistence type="predicted"/>